<dbReference type="EMBL" id="JACXVP010000002">
    <property type="protein sequence ID" value="KAG5624516.1"/>
    <property type="molecule type" value="Genomic_DNA"/>
</dbReference>
<evidence type="ECO:0000313" key="1">
    <source>
        <dbReference type="EMBL" id="KAG5624516.1"/>
    </source>
</evidence>
<protein>
    <submittedName>
        <fullName evidence="1">Uncharacterized protein</fullName>
    </submittedName>
</protein>
<proteinExistence type="predicted"/>
<reference evidence="1 2" key="1">
    <citation type="submission" date="2020-09" db="EMBL/GenBank/DDBJ databases">
        <title>De no assembly of potato wild relative species, Solanum commersonii.</title>
        <authorList>
            <person name="Cho K."/>
        </authorList>
    </citation>
    <scope>NUCLEOTIDE SEQUENCE [LARGE SCALE GENOMIC DNA]</scope>
    <source>
        <strain evidence="1">LZ3.2</strain>
        <tissue evidence="1">Leaf</tissue>
    </source>
</reference>
<name>A0A9J6AJK9_SOLCO</name>
<evidence type="ECO:0000313" key="2">
    <source>
        <dbReference type="Proteomes" id="UP000824120"/>
    </source>
</evidence>
<organism evidence="1 2">
    <name type="scientific">Solanum commersonii</name>
    <name type="common">Commerson's wild potato</name>
    <name type="synonym">Commerson's nightshade</name>
    <dbReference type="NCBI Taxonomy" id="4109"/>
    <lineage>
        <taxon>Eukaryota</taxon>
        <taxon>Viridiplantae</taxon>
        <taxon>Streptophyta</taxon>
        <taxon>Embryophyta</taxon>
        <taxon>Tracheophyta</taxon>
        <taxon>Spermatophyta</taxon>
        <taxon>Magnoliopsida</taxon>
        <taxon>eudicotyledons</taxon>
        <taxon>Gunneridae</taxon>
        <taxon>Pentapetalae</taxon>
        <taxon>asterids</taxon>
        <taxon>lamiids</taxon>
        <taxon>Solanales</taxon>
        <taxon>Solanaceae</taxon>
        <taxon>Solanoideae</taxon>
        <taxon>Solaneae</taxon>
        <taxon>Solanum</taxon>
    </lineage>
</organism>
<gene>
    <name evidence="1" type="ORF">H5410_009734</name>
</gene>
<comment type="caution">
    <text evidence="1">The sequence shown here is derived from an EMBL/GenBank/DDBJ whole genome shotgun (WGS) entry which is preliminary data.</text>
</comment>
<sequence length="85" mass="9906">MELSSQDYLLLLSDSEILRLHLLAKFRYRQGSSNNTHTILSILSYVEKEHTLPSSTIDRNSKMIRHLGISELEIWQQLLQLVLQV</sequence>
<accession>A0A9J6AJK9</accession>
<keyword evidence="2" id="KW-1185">Reference proteome</keyword>
<dbReference type="AlphaFoldDB" id="A0A9J6AJK9"/>
<dbReference type="Proteomes" id="UP000824120">
    <property type="component" value="Chromosome 2"/>
</dbReference>